<dbReference type="EC" id="2.5.1.145" evidence="7"/>
<keyword evidence="5 7" id="KW-1133">Transmembrane helix</keyword>
<dbReference type="GO" id="GO:0042158">
    <property type="term" value="P:lipoprotein biosynthetic process"/>
    <property type="evidence" value="ECO:0007669"/>
    <property type="project" value="UniProtKB-UniRule"/>
</dbReference>
<comment type="pathway">
    <text evidence="7">Protein modification; lipoprotein biosynthesis (diacylglyceryl transfer).</text>
</comment>
<dbReference type="RefSeq" id="WP_184677310.1">
    <property type="nucleotide sequence ID" value="NZ_JACHGY010000001.1"/>
</dbReference>
<feature type="binding site" evidence="7">
    <location>
        <position position="150"/>
    </location>
    <ligand>
        <name>a 1,2-diacyl-sn-glycero-3-phospho-(1'-sn-glycerol)</name>
        <dbReference type="ChEBI" id="CHEBI:64716"/>
    </ligand>
</feature>
<feature type="transmembrane region" description="Helical" evidence="7">
    <location>
        <begin position="25"/>
        <end position="43"/>
    </location>
</feature>
<evidence type="ECO:0000256" key="4">
    <source>
        <dbReference type="ARBA" id="ARBA00022692"/>
    </source>
</evidence>
<evidence type="ECO:0000256" key="3">
    <source>
        <dbReference type="ARBA" id="ARBA00022679"/>
    </source>
</evidence>
<feature type="transmembrane region" description="Helical" evidence="7">
    <location>
        <begin position="102"/>
        <end position="124"/>
    </location>
</feature>
<evidence type="ECO:0000256" key="1">
    <source>
        <dbReference type="ARBA" id="ARBA00007150"/>
    </source>
</evidence>
<dbReference type="PANTHER" id="PTHR30589:SF0">
    <property type="entry name" value="PHOSPHATIDYLGLYCEROL--PROLIPOPROTEIN DIACYLGLYCERYL TRANSFERASE"/>
    <property type="match status" value="1"/>
</dbReference>
<dbReference type="GO" id="GO:0008961">
    <property type="term" value="F:phosphatidylglycerol-prolipoprotein diacylglyceryl transferase activity"/>
    <property type="evidence" value="ECO:0007669"/>
    <property type="project" value="UniProtKB-UniRule"/>
</dbReference>
<dbReference type="InterPro" id="IPR001640">
    <property type="entry name" value="Lgt"/>
</dbReference>
<comment type="catalytic activity">
    <reaction evidence="7">
        <text>L-cysteinyl-[prolipoprotein] + a 1,2-diacyl-sn-glycero-3-phospho-(1'-sn-glycerol) = an S-1,2-diacyl-sn-glyceryl-L-cysteinyl-[prolipoprotein] + sn-glycerol 1-phosphate + H(+)</text>
        <dbReference type="Rhea" id="RHEA:56712"/>
        <dbReference type="Rhea" id="RHEA-COMP:14679"/>
        <dbReference type="Rhea" id="RHEA-COMP:14680"/>
        <dbReference type="ChEBI" id="CHEBI:15378"/>
        <dbReference type="ChEBI" id="CHEBI:29950"/>
        <dbReference type="ChEBI" id="CHEBI:57685"/>
        <dbReference type="ChEBI" id="CHEBI:64716"/>
        <dbReference type="ChEBI" id="CHEBI:140658"/>
        <dbReference type="EC" id="2.5.1.145"/>
    </reaction>
</comment>
<comment type="similarity">
    <text evidence="1 7">Belongs to the Lgt family.</text>
</comment>
<evidence type="ECO:0000313" key="9">
    <source>
        <dbReference type="Proteomes" id="UP000541810"/>
    </source>
</evidence>
<dbReference type="PROSITE" id="PS01311">
    <property type="entry name" value="LGT"/>
    <property type="match status" value="1"/>
</dbReference>
<proteinExistence type="inferred from homology"/>
<dbReference type="HAMAP" id="MF_01147">
    <property type="entry name" value="Lgt"/>
    <property type="match status" value="1"/>
</dbReference>
<dbReference type="EMBL" id="JACHGY010000001">
    <property type="protein sequence ID" value="MBB6429747.1"/>
    <property type="molecule type" value="Genomic_DNA"/>
</dbReference>
<comment type="function">
    <text evidence="7">Catalyzes the transfer of the diacylglyceryl group from phosphatidylglycerol to the sulfhydryl group of the N-terminal cysteine of a prolipoprotein, the first step in the formation of mature lipoproteins.</text>
</comment>
<feature type="transmembrane region" description="Helical" evidence="7">
    <location>
        <begin position="227"/>
        <end position="246"/>
    </location>
</feature>
<name>A0A7X0H5N9_9BACT</name>
<feature type="transmembrane region" description="Helical" evidence="7">
    <location>
        <begin position="253"/>
        <end position="269"/>
    </location>
</feature>
<keyword evidence="2 7" id="KW-1003">Cell membrane</keyword>
<keyword evidence="6 7" id="KW-0472">Membrane</keyword>
<feature type="transmembrane region" description="Helical" evidence="7">
    <location>
        <begin position="131"/>
        <end position="152"/>
    </location>
</feature>
<accession>A0A7X0H5N9</accession>
<evidence type="ECO:0000256" key="5">
    <source>
        <dbReference type="ARBA" id="ARBA00022989"/>
    </source>
</evidence>
<dbReference type="AlphaFoldDB" id="A0A7X0H5N9"/>
<comment type="subcellular location">
    <subcellularLocation>
        <location evidence="7">Cell membrane</location>
        <topology evidence="7">Multi-pass membrane protein</topology>
    </subcellularLocation>
</comment>
<dbReference type="Proteomes" id="UP000541810">
    <property type="component" value="Unassembled WGS sequence"/>
</dbReference>
<dbReference type="Pfam" id="PF01790">
    <property type="entry name" value="LGT"/>
    <property type="match status" value="1"/>
</dbReference>
<sequence length="342" mass="37749">MTASLAAWLHTIDPYAIQLWEGGPIRWYGLSYLVGFLIAYLLVRRVARVGVSTLDYRRAADLIITFAISIVIGGRLGYVVFYKPELLIEFSDSLPYWGVLNIAGGGMSSHGGMIGGLAGAWYFAFRHKQPILHLFDLLAFAAPLGLFCGRVANFINGELFGRVCGKEFPLAVQFPQEAYESQELYNALTQAYGRELPRNWLDLLQSGNEALQQAAIEVLPARHASQLYAGVLEGLVVFAVLALIWLKPKRSGTIAGAFGITYAIMRLINENFREPDAHLGEQLLGLTRGQWLSVPLLLAGVGLVVLAYRLKRPLMGSWRRGEWTRLPATAEGEPESSSPKPE</sequence>
<evidence type="ECO:0000256" key="7">
    <source>
        <dbReference type="HAMAP-Rule" id="MF_01147"/>
    </source>
</evidence>
<keyword evidence="9" id="KW-1185">Reference proteome</keyword>
<dbReference type="GO" id="GO:0005886">
    <property type="term" value="C:plasma membrane"/>
    <property type="evidence" value="ECO:0007669"/>
    <property type="project" value="UniProtKB-SubCell"/>
</dbReference>
<dbReference type="NCBIfam" id="TIGR00544">
    <property type="entry name" value="lgt"/>
    <property type="match status" value="1"/>
</dbReference>
<gene>
    <name evidence="7" type="primary">lgt</name>
    <name evidence="8" type="ORF">HNQ40_001553</name>
</gene>
<reference evidence="8 9" key="1">
    <citation type="submission" date="2020-08" db="EMBL/GenBank/DDBJ databases">
        <title>Genomic Encyclopedia of Type Strains, Phase IV (KMG-IV): sequencing the most valuable type-strain genomes for metagenomic binning, comparative biology and taxonomic classification.</title>
        <authorList>
            <person name="Goeker M."/>
        </authorList>
    </citation>
    <scope>NUCLEOTIDE SEQUENCE [LARGE SCALE GENOMIC DNA]</scope>
    <source>
        <strain evidence="8 9">DSM 103725</strain>
    </source>
</reference>
<keyword evidence="3 7" id="KW-0808">Transferase</keyword>
<dbReference type="PANTHER" id="PTHR30589">
    <property type="entry name" value="PROLIPOPROTEIN DIACYLGLYCERYL TRANSFERASE"/>
    <property type="match status" value="1"/>
</dbReference>
<evidence type="ECO:0000256" key="2">
    <source>
        <dbReference type="ARBA" id="ARBA00022475"/>
    </source>
</evidence>
<keyword evidence="8" id="KW-0449">Lipoprotein</keyword>
<evidence type="ECO:0000313" key="8">
    <source>
        <dbReference type="EMBL" id="MBB6429747.1"/>
    </source>
</evidence>
<dbReference type="UniPathway" id="UPA00664"/>
<feature type="transmembrane region" description="Helical" evidence="7">
    <location>
        <begin position="63"/>
        <end position="82"/>
    </location>
</feature>
<keyword evidence="4 7" id="KW-0812">Transmembrane</keyword>
<feature type="transmembrane region" description="Helical" evidence="7">
    <location>
        <begin position="289"/>
        <end position="310"/>
    </location>
</feature>
<evidence type="ECO:0000256" key="6">
    <source>
        <dbReference type="ARBA" id="ARBA00023136"/>
    </source>
</evidence>
<organism evidence="8 9">
    <name type="scientific">Algisphaera agarilytica</name>
    <dbReference type="NCBI Taxonomy" id="1385975"/>
    <lineage>
        <taxon>Bacteria</taxon>
        <taxon>Pseudomonadati</taxon>
        <taxon>Planctomycetota</taxon>
        <taxon>Phycisphaerae</taxon>
        <taxon>Phycisphaerales</taxon>
        <taxon>Phycisphaeraceae</taxon>
        <taxon>Algisphaera</taxon>
    </lineage>
</organism>
<comment type="caution">
    <text evidence="8">The sequence shown here is derived from an EMBL/GenBank/DDBJ whole genome shotgun (WGS) entry which is preliminary data.</text>
</comment>
<protein>
    <recommendedName>
        <fullName evidence="7">Phosphatidylglycerol--prolipoprotein diacylglyceryl transferase</fullName>
        <ecNumber evidence="7">2.5.1.145</ecNumber>
    </recommendedName>
</protein>